<name>A0A150ASD3_9PEZI</name>
<feature type="region of interest" description="Disordered" evidence="1">
    <location>
        <begin position="1"/>
        <end position="38"/>
    </location>
</feature>
<reference evidence="2 3" key="1">
    <citation type="journal article" date="2016" name="Genome Announc.">
        <title>Genome Sequence of Madurella mycetomatis mm55, Isolated from a Human Mycetoma Case in Sudan.</title>
        <authorList>
            <person name="Smit S."/>
            <person name="Derks M.F."/>
            <person name="Bervoets S."/>
            <person name="Fahal A."/>
            <person name="van Leeuwen W."/>
            <person name="van Belkum A."/>
            <person name="van de Sande W.W."/>
        </authorList>
    </citation>
    <scope>NUCLEOTIDE SEQUENCE [LARGE SCALE GENOMIC DNA]</scope>
    <source>
        <strain evidence="3">mm55</strain>
    </source>
</reference>
<evidence type="ECO:0000313" key="3">
    <source>
        <dbReference type="Proteomes" id="UP000078237"/>
    </source>
</evidence>
<dbReference type="Proteomes" id="UP000078237">
    <property type="component" value="Unassembled WGS sequence"/>
</dbReference>
<dbReference type="AlphaFoldDB" id="A0A150ASD3"/>
<keyword evidence="3" id="KW-1185">Reference proteome</keyword>
<organism evidence="2 3">
    <name type="scientific">Madurella mycetomatis</name>
    <dbReference type="NCBI Taxonomy" id="100816"/>
    <lineage>
        <taxon>Eukaryota</taxon>
        <taxon>Fungi</taxon>
        <taxon>Dikarya</taxon>
        <taxon>Ascomycota</taxon>
        <taxon>Pezizomycotina</taxon>
        <taxon>Sordariomycetes</taxon>
        <taxon>Sordariomycetidae</taxon>
        <taxon>Sordariales</taxon>
        <taxon>Sordariales incertae sedis</taxon>
        <taxon>Madurella</taxon>
    </lineage>
</organism>
<dbReference type="EMBL" id="LCTW02000001">
    <property type="protein sequence ID" value="KXX83362.1"/>
    <property type="molecule type" value="Genomic_DNA"/>
</dbReference>
<dbReference type="OrthoDB" id="10563057at2759"/>
<gene>
    <name evidence="2" type="ORF">MMYC01_200044</name>
</gene>
<feature type="compositionally biased region" description="Low complexity" evidence="1">
    <location>
        <begin position="1"/>
        <end position="17"/>
    </location>
</feature>
<sequence>MDSRASYDSSDSAADSDPQNGRTRSVVPPSRARHASARRSHVRPINIHYLALDEHIVNIIFLNSEGNWVILPNALISPRYQESFVAAFIANNIGIVEGLPETEMRTVLTPRGSMRTARAAWLWFGLQEQQQRVALLPLSLVRLPVLEYEMHGHHGSEIRSGMAEITLRFAGAVAAAGQQWR</sequence>
<dbReference type="VEuPathDB" id="FungiDB:MMYC01_200044"/>
<comment type="caution">
    <text evidence="2">The sequence shown here is derived from an EMBL/GenBank/DDBJ whole genome shotgun (WGS) entry which is preliminary data.</text>
</comment>
<proteinExistence type="predicted"/>
<accession>A0A150ASD3</accession>
<evidence type="ECO:0000256" key="1">
    <source>
        <dbReference type="SAM" id="MobiDB-lite"/>
    </source>
</evidence>
<evidence type="ECO:0000313" key="2">
    <source>
        <dbReference type="EMBL" id="KXX83362.1"/>
    </source>
</evidence>
<protein>
    <submittedName>
        <fullName evidence="2">Uncharacterized protein</fullName>
    </submittedName>
</protein>